<dbReference type="EMBL" id="VSSQ01130947">
    <property type="protein sequence ID" value="MPN58354.1"/>
    <property type="molecule type" value="Genomic_DNA"/>
</dbReference>
<reference evidence="2" key="1">
    <citation type="submission" date="2019-08" db="EMBL/GenBank/DDBJ databases">
        <authorList>
            <person name="Kucharzyk K."/>
            <person name="Murdoch R.W."/>
            <person name="Higgins S."/>
            <person name="Loffler F."/>
        </authorList>
    </citation>
    <scope>NUCLEOTIDE SEQUENCE</scope>
</reference>
<name>A0A645JD65_9ZZZZ</name>
<gene>
    <name evidence="2" type="ORF">SDC9_206058</name>
</gene>
<protein>
    <submittedName>
        <fullName evidence="2">Uncharacterized protein</fullName>
    </submittedName>
</protein>
<dbReference type="AlphaFoldDB" id="A0A645JD65"/>
<feature type="region of interest" description="Disordered" evidence="1">
    <location>
        <begin position="43"/>
        <end position="65"/>
    </location>
</feature>
<comment type="caution">
    <text evidence="2">The sequence shown here is derived from an EMBL/GenBank/DDBJ whole genome shotgun (WGS) entry which is preliminary data.</text>
</comment>
<sequence length="83" mass="9238">MQSQDREGLHRFNFLSEMPYDRHVIQVTSLGDAGHQEVMLNDQAQGVGSGGIEPQPSRHPAGEPDTDLSMIAMAFFFTCIMEE</sequence>
<proteinExistence type="predicted"/>
<evidence type="ECO:0000256" key="1">
    <source>
        <dbReference type="SAM" id="MobiDB-lite"/>
    </source>
</evidence>
<accession>A0A645JD65</accession>
<organism evidence="2">
    <name type="scientific">bioreactor metagenome</name>
    <dbReference type="NCBI Taxonomy" id="1076179"/>
    <lineage>
        <taxon>unclassified sequences</taxon>
        <taxon>metagenomes</taxon>
        <taxon>ecological metagenomes</taxon>
    </lineage>
</organism>
<evidence type="ECO:0000313" key="2">
    <source>
        <dbReference type="EMBL" id="MPN58354.1"/>
    </source>
</evidence>